<dbReference type="Pfam" id="PF09651">
    <property type="entry name" value="Cas_APE2256"/>
    <property type="match status" value="1"/>
</dbReference>
<dbReference type="Gene3D" id="3.40.50.10770">
    <property type="entry name" value="Hypothetical protein VC1899 like domain (Restriction endonuclease-like)"/>
    <property type="match status" value="1"/>
</dbReference>
<organism evidence="2 3">
    <name type="scientific">Thermocladium modestius</name>
    <dbReference type="NCBI Taxonomy" id="62609"/>
    <lineage>
        <taxon>Archaea</taxon>
        <taxon>Thermoproteota</taxon>
        <taxon>Thermoprotei</taxon>
        <taxon>Thermoproteales</taxon>
        <taxon>Thermoproteaceae</taxon>
        <taxon>Thermocladium</taxon>
    </lineage>
</organism>
<dbReference type="InterPro" id="IPR013442">
    <property type="entry name" value="SSO1393-like"/>
</dbReference>
<protein>
    <recommendedName>
        <fullName evidence="1">CRISPR system ring nuclease SSO1393-like domain-containing protein</fullName>
    </recommendedName>
</protein>
<evidence type="ECO:0000313" key="2">
    <source>
        <dbReference type="EMBL" id="GGP20790.1"/>
    </source>
</evidence>
<keyword evidence="3" id="KW-1185">Reference proteome</keyword>
<feature type="domain" description="CRISPR system ring nuclease SSO1393-like" evidence="1">
    <location>
        <begin position="69"/>
        <end position="198"/>
    </location>
</feature>
<dbReference type="AlphaFoldDB" id="A0A830GW30"/>
<accession>A0A830GW30</accession>
<evidence type="ECO:0000313" key="3">
    <source>
        <dbReference type="Proteomes" id="UP000610960"/>
    </source>
</evidence>
<comment type="caution">
    <text evidence="2">The sequence shown here is derived from an EMBL/GenBank/DDBJ whole genome shotgun (WGS) entry which is preliminary data.</text>
</comment>
<dbReference type="EMBL" id="BMNL01000002">
    <property type="protein sequence ID" value="GGP20790.1"/>
    <property type="molecule type" value="Genomic_DNA"/>
</dbReference>
<sequence>MMKCVYAAVVVGTSLIRNAYSDGFISAEYRDMVSKALSRDISVDSVLAKLALGSNLLNALTDYISIKGKSCCAELATLYSIKDLVNQQVRSELFSTDSGVAELAMKALASSISKSNVAELVGYARIKLFGGGDLGSGLLHLLNTMGKSLINEVSMGCDAYVGMSGGIKPEAVMASMVAWLVGAKLVYVSEDGKPLIFPRLPLGFRGDALEALCMVKNGLNPSGDVVNELVDAGLLVRDGGLRVVEWVGKLLELNNMCISQRGMH</sequence>
<dbReference type="Proteomes" id="UP000610960">
    <property type="component" value="Unassembled WGS sequence"/>
</dbReference>
<reference evidence="2" key="2">
    <citation type="submission" date="2020-09" db="EMBL/GenBank/DDBJ databases">
        <authorList>
            <person name="Sun Q."/>
            <person name="Ohkuma M."/>
        </authorList>
    </citation>
    <scope>NUCLEOTIDE SEQUENCE</scope>
    <source>
        <strain evidence="2">JCM 10088</strain>
    </source>
</reference>
<name>A0A830GW30_9CREN</name>
<reference evidence="2" key="1">
    <citation type="journal article" date="2014" name="Int. J. Syst. Evol. Microbiol.">
        <title>Complete genome sequence of Corynebacterium casei LMG S-19264T (=DSM 44701T), isolated from a smear-ripened cheese.</title>
        <authorList>
            <consortium name="US DOE Joint Genome Institute (JGI-PGF)"/>
            <person name="Walter F."/>
            <person name="Albersmeier A."/>
            <person name="Kalinowski J."/>
            <person name="Ruckert C."/>
        </authorList>
    </citation>
    <scope>NUCLEOTIDE SEQUENCE</scope>
    <source>
        <strain evidence="2">JCM 10088</strain>
    </source>
</reference>
<gene>
    <name evidence="2" type="ORF">GCM10007981_10290</name>
</gene>
<dbReference type="Gene3D" id="1.10.196.30">
    <property type="match status" value="1"/>
</dbReference>
<evidence type="ECO:0000259" key="1">
    <source>
        <dbReference type="Pfam" id="PF09651"/>
    </source>
</evidence>
<proteinExistence type="predicted"/>